<dbReference type="Gene3D" id="3.30.565.10">
    <property type="entry name" value="Histidine kinase-like ATPase, C-terminal domain"/>
    <property type="match status" value="1"/>
</dbReference>
<sequence length="435" mass="49737">MLQRLFSKNRSRESSSTQATFSSVERFYQKKNTIRVIVLLVSVLIATVSILYTNRLVDSLKEREKNFIDLYAQAIEMTANNEDENVTYLFEQVVTPNKSIPVILTDAFGNYVSSRNLDLEDSYSQEKKDAIIARELEKMRATYPPIEIELHDPKTGIIFAYQFVYYRNSFLLTQLQYYPYIQLAVISVFALIAYLIFSYSRTAEQNRVWVGMAKETAHQLGTPLSSLMAWIEYFRADPETYDPSIVQEMDKDINRLNMVTSRFSSIGSIPTLKEENLYHILNNSVTYLQNRISTKVHLQLHADGKPIPVRINAPLFEWVIENICKNAVDAMSGVGNLTIQVLHDHQEQVIIDITDTGKGIPKSKLKQVFTPGYTTKKRGWGLGLSLAQRIVENYHKGKIFVKHSEIDVGTTFRIILPTKMADSTPQKKQPARVTA</sequence>
<evidence type="ECO:0000256" key="7">
    <source>
        <dbReference type="ARBA" id="ARBA00022840"/>
    </source>
</evidence>
<protein>
    <recommendedName>
        <fullName evidence="2">histidine kinase</fullName>
        <ecNumber evidence="2">2.7.13.3</ecNumber>
    </recommendedName>
</protein>
<dbReference type="GO" id="GO:0004673">
    <property type="term" value="F:protein histidine kinase activity"/>
    <property type="evidence" value="ECO:0007669"/>
    <property type="project" value="UniProtKB-EC"/>
</dbReference>
<evidence type="ECO:0000256" key="5">
    <source>
        <dbReference type="ARBA" id="ARBA00022741"/>
    </source>
</evidence>
<accession>A0AA49JGV0</accession>
<evidence type="ECO:0000256" key="2">
    <source>
        <dbReference type="ARBA" id="ARBA00012438"/>
    </source>
</evidence>
<dbReference type="InterPro" id="IPR036890">
    <property type="entry name" value="HATPase_C_sf"/>
</dbReference>
<dbReference type="InterPro" id="IPR005467">
    <property type="entry name" value="His_kinase_dom"/>
</dbReference>
<name>A0AA49JGV0_9BACT</name>
<dbReference type="EC" id="2.7.13.3" evidence="2"/>
<dbReference type="PANTHER" id="PTHR43065">
    <property type="entry name" value="SENSOR HISTIDINE KINASE"/>
    <property type="match status" value="1"/>
</dbReference>
<keyword evidence="5" id="KW-0547">Nucleotide-binding</keyword>
<dbReference type="PROSITE" id="PS50109">
    <property type="entry name" value="HIS_KIN"/>
    <property type="match status" value="1"/>
</dbReference>
<dbReference type="SUPFAM" id="SSF55874">
    <property type="entry name" value="ATPase domain of HSP90 chaperone/DNA topoisomerase II/histidine kinase"/>
    <property type="match status" value="1"/>
</dbReference>
<evidence type="ECO:0000256" key="4">
    <source>
        <dbReference type="ARBA" id="ARBA00022679"/>
    </source>
</evidence>
<evidence type="ECO:0000256" key="1">
    <source>
        <dbReference type="ARBA" id="ARBA00000085"/>
    </source>
</evidence>
<keyword evidence="8" id="KW-0902">Two-component regulatory system</keyword>
<reference evidence="11" key="2">
    <citation type="journal article" date="2024" name="Antonie Van Leeuwenhoek">
        <title>Roseihalotalea indica gen. nov., sp. nov., a halophilic Bacteroidetes from mesopelagic Southwest Indian Ocean with higher carbohydrate metabolic potential.</title>
        <authorList>
            <person name="Chen B."/>
            <person name="Zhang M."/>
            <person name="Lin D."/>
            <person name="Ye J."/>
            <person name="Tang K."/>
        </authorList>
    </citation>
    <scope>NUCLEOTIDE SEQUENCE</scope>
    <source>
        <strain evidence="11">TK19036</strain>
    </source>
</reference>
<proteinExistence type="predicted"/>
<dbReference type="InterPro" id="IPR004358">
    <property type="entry name" value="Sig_transdc_His_kin-like_C"/>
</dbReference>
<dbReference type="AlphaFoldDB" id="A0AA49JGV0"/>
<organism evidence="11">
    <name type="scientific">Roseihalotalea indica</name>
    <dbReference type="NCBI Taxonomy" id="2867963"/>
    <lineage>
        <taxon>Bacteria</taxon>
        <taxon>Pseudomonadati</taxon>
        <taxon>Bacteroidota</taxon>
        <taxon>Cytophagia</taxon>
        <taxon>Cytophagales</taxon>
        <taxon>Catalimonadaceae</taxon>
        <taxon>Roseihalotalea</taxon>
    </lineage>
</organism>
<feature type="transmembrane region" description="Helical" evidence="9">
    <location>
        <begin position="177"/>
        <end position="197"/>
    </location>
</feature>
<evidence type="ECO:0000259" key="10">
    <source>
        <dbReference type="PROSITE" id="PS50109"/>
    </source>
</evidence>
<dbReference type="InterPro" id="IPR003594">
    <property type="entry name" value="HATPase_dom"/>
</dbReference>
<comment type="catalytic activity">
    <reaction evidence="1">
        <text>ATP + protein L-histidine = ADP + protein N-phospho-L-histidine.</text>
        <dbReference type="EC" id="2.7.13.3"/>
    </reaction>
</comment>
<keyword evidence="9" id="KW-0812">Transmembrane</keyword>
<evidence type="ECO:0000256" key="8">
    <source>
        <dbReference type="ARBA" id="ARBA00023012"/>
    </source>
</evidence>
<feature type="domain" description="Histidine kinase" evidence="10">
    <location>
        <begin position="215"/>
        <end position="420"/>
    </location>
</feature>
<dbReference type="EMBL" id="CP120682">
    <property type="protein sequence ID" value="WKN37929.1"/>
    <property type="molecule type" value="Genomic_DNA"/>
</dbReference>
<gene>
    <name evidence="11" type="ORF">K4G66_04305</name>
</gene>
<dbReference type="SMART" id="SM00387">
    <property type="entry name" value="HATPase_c"/>
    <property type="match status" value="1"/>
</dbReference>
<keyword evidence="7" id="KW-0067">ATP-binding</keyword>
<dbReference type="Pfam" id="PF02518">
    <property type="entry name" value="HATPase_c"/>
    <property type="match status" value="1"/>
</dbReference>
<evidence type="ECO:0000256" key="6">
    <source>
        <dbReference type="ARBA" id="ARBA00022777"/>
    </source>
</evidence>
<evidence type="ECO:0000313" key="11">
    <source>
        <dbReference type="EMBL" id="WKN37929.1"/>
    </source>
</evidence>
<keyword evidence="3" id="KW-0597">Phosphoprotein</keyword>
<keyword evidence="9" id="KW-1133">Transmembrane helix</keyword>
<dbReference type="PRINTS" id="PR00344">
    <property type="entry name" value="BCTRLSENSOR"/>
</dbReference>
<reference evidence="11" key="1">
    <citation type="journal article" date="2023" name="Comput. Struct. Biotechnol. J.">
        <title>Discovery of a novel marine Bacteroidetes with a rich repertoire of carbohydrate-active enzymes.</title>
        <authorList>
            <person name="Chen B."/>
            <person name="Liu G."/>
            <person name="Chen Q."/>
            <person name="Wang H."/>
            <person name="Liu L."/>
            <person name="Tang K."/>
        </authorList>
    </citation>
    <scope>NUCLEOTIDE SEQUENCE</scope>
    <source>
        <strain evidence="11">TK19036</strain>
    </source>
</reference>
<dbReference type="PANTHER" id="PTHR43065:SF10">
    <property type="entry name" value="PEROXIDE STRESS-ACTIVATED HISTIDINE KINASE MAK3"/>
    <property type="match status" value="1"/>
</dbReference>
<dbReference type="GO" id="GO:0000160">
    <property type="term" value="P:phosphorelay signal transduction system"/>
    <property type="evidence" value="ECO:0007669"/>
    <property type="project" value="UniProtKB-KW"/>
</dbReference>
<keyword evidence="9" id="KW-0472">Membrane</keyword>
<keyword evidence="4" id="KW-0808">Transferase</keyword>
<dbReference type="GO" id="GO:0005524">
    <property type="term" value="F:ATP binding"/>
    <property type="evidence" value="ECO:0007669"/>
    <property type="project" value="UniProtKB-KW"/>
</dbReference>
<evidence type="ECO:0000256" key="3">
    <source>
        <dbReference type="ARBA" id="ARBA00022553"/>
    </source>
</evidence>
<feature type="transmembrane region" description="Helical" evidence="9">
    <location>
        <begin position="36"/>
        <end position="53"/>
    </location>
</feature>
<evidence type="ECO:0000256" key="9">
    <source>
        <dbReference type="SAM" id="Phobius"/>
    </source>
</evidence>
<keyword evidence="6 11" id="KW-0418">Kinase</keyword>